<dbReference type="PROSITE" id="PS50878">
    <property type="entry name" value="RT_POL"/>
    <property type="match status" value="1"/>
</dbReference>
<feature type="compositionally biased region" description="Basic and acidic residues" evidence="8">
    <location>
        <begin position="1186"/>
        <end position="1215"/>
    </location>
</feature>
<dbReference type="PROSITE" id="PS50994">
    <property type="entry name" value="INTEGRASE"/>
    <property type="match status" value="1"/>
</dbReference>
<dbReference type="Proteomes" id="UP001549920">
    <property type="component" value="Unassembled WGS sequence"/>
</dbReference>
<feature type="domain" description="Reverse transcriptase" evidence="9">
    <location>
        <begin position="476"/>
        <end position="653"/>
    </location>
</feature>
<dbReference type="Gene3D" id="1.10.340.70">
    <property type="match status" value="1"/>
</dbReference>
<evidence type="ECO:0000259" key="9">
    <source>
        <dbReference type="PROSITE" id="PS50878"/>
    </source>
</evidence>
<dbReference type="Gene3D" id="3.30.420.10">
    <property type="entry name" value="Ribonuclease H-like superfamily/Ribonuclease H"/>
    <property type="match status" value="1"/>
</dbReference>
<dbReference type="EMBL" id="JBEUOH010000002">
    <property type="protein sequence ID" value="KAL0901956.1"/>
    <property type="molecule type" value="Genomic_DNA"/>
</dbReference>
<keyword evidence="5" id="KW-0255">Endonuclease</keyword>
<comment type="caution">
    <text evidence="11">The sequence shown here is derived from an EMBL/GenBank/DDBJ whole genome shotgun (WGS) entry which is preliminary data.</text>
</comment>
<reference evidence="11 12" key="1">
    <citation type="submission" date="2024-06" db="EMBL/GenBank/DDBJ databases">
        <title>A chromosome-level genome assembly of beet webworm, Loxostege sticticalis.</title>
        <authorList>
            <person name="Zhang Y."/>
        </authorList>
    </citation>
    <scope>NUCLEOTIDE SEQUENCE [LARGE SCALE GENOMIC DNA]</scope>
    <source>
        <strain evidence="11">AQ026</strain>
        <tissue evidence="11">Whole body</tissue>
    </source>
</reference>
<evidence type="ECO:0000256" key="2">
    <source>
        <dbReference type="ARBA" id="ARBA00022679"/>
    </source>
</evidence>
<evidence type="ECO:0000313" key="11">
    <source>
        <dbReference type="EMBL" id="KAL0901956.1"/>
    </source>
</evidence>
<dbReference type="SUPFAM" id="SSF56672">
    <property type="entry name" value="DNA/RNA polymerases"/>
    <property type="match status" value="1"/>
</dbReference>
<evidence type="ECO:0000259" key="10">
    <source>
        <dbReference type="PROSITE" id="PS50994"/>
    </source>
</evidence>
<dbReference type="CDD" id="cd09274">
    <property type="entry name" value="RNase_HI_RT_Ty3"/>
    <property type="match status" value="1"/>
</dbReference>
<dbReference type="InterPro" id="IPR001584">
    <property type="entry name" value="Integrase_cat-core"/>
</dbReference>
<keyword evidence="4" id="KW-0540">Nuclease</keyword>
<dbReference type="PANTHER" id="PTHR37984">
    <property type="entry name" value="PROTEIN CBG26694"/>
    <property type="match status" value="1"/>
</dbReference>
<dbReference type="InterPro" id="IPR000477">
    <property type="entry name" value="RT_dom"/>
</dbReference>
<dbReference type="Gene3D" id="4.10.60.10">
    <property type="entry name" value="Zinc finger, CCHC-type"/>
    <property type="match status" value="1"/>
</dbReference>
<dbReference type="Gene3D" id="3.10.10.10">
    <property type="entry name" value="HIV Type 1 Reverse Transcriptase, subunit A, domain 1"/>
    <property type="match status" value="1"/>
</dbReference>
<keyword evidence="12" id="KW-1185">Reference proteome</keyword>
<evidence type="ECO:0000256" key="5">
    <source>
        <dbReference type="ARBA" id="ARBA00022759"/>
    </source>
</evidence>
<gene>
    <name evidence="11" type="ORF">ABMA27_007099</name>
</gene>
<dbReference type="InterPro" id="IPR036397">
    <property type="entry name" value="RNaseH_sf"/>
</dbReference>
<feature type="domain" description="Integrase catalytic" evidence="10">
    <location>
        <begin position="1020"/>
        <end position="1173"/>
    </location>
</feature>
<dbReference type="InterPro" id="IPR041588">
    <property type="entry name" value="Integrase_H2C2"/>
</dbReference>
<evidence type="ECO:0000313" key="12">
    <source>
        <dbReference type="Proteomes" id="UP001549920"/>
    </source>
</evidence>
<keyword evidence="2" id="KW-0808">Transferase</keyword>
<evidence type="ECO:0000256" key="3">
    <source>
        <dbReference type="ARBA" id="ARBA00022695"/>
    </source>
</evidence>
<evidence type="ECO:0000256" key="6">
    <source>
        <dbReference type="ARBA" id="ARBA00022801"/>
    </source>
</evidence>
<evidence type="ECO:0000256" key="8">
    <source>
        <dbReference type="SAM" id="MobiDB-lite"/>
    </source>
</evidence>
<keyword evidence="3" id="KW-0548">Nucleotidyltransferase</keyword>
<organism evidence="11 12">
    <name type="scientific">Loxostege sticticalis</name>
    <name type="common">Beet webworm moth</name>
    <dbReference type="NCBI Taxonomy" id="481309"/>
    <lineage>
        <taxon>Eukaryota</taxon>
        <taxon>Metazoa</taxon>
        <taxon>Ecdysozoa</taxon>
        <taxon>Arthropoda</taxon>
        <taxon>Hexapoda</taxon>
        <taxon>Insecta</taxon>
        <taxon>Pterygota</taxon>
        <taxon>Neoptera</taxon>
        <taxon>Endopterygota</taxon>
        <taxon>Lepidoptera</taxon>
        <taxon>Glossata</taxon>
        <taxon>Ditrysia</taxon>
        <taxon>Pyraloidea</taxon>
        <taxon>Crambidae</taxon>
        <taxon>Pyraustinae</taxon>
        <taxon>Loxostege</taxon>
    </lineage>
</organism>
<dbReference type="Pfam" id="PF17917">
    <property type="entry name" value="RT_RNaseH"/>
    <property type="match status" value="1"/>
</dbReference>
<dbReference type="InterPro" id="IPR041373">
    <property type="entry name" value="RT_RNaseH"/>
</dbReference>
<dbReference type="InterPro" id="IPR050951">
    <property type="entry name" value="Retrovirus_Pol_polyprotein"/>
</dbReference>
<dbReference type="Pfam" id="PF17921">
    <property type="entry name" value="Integrase_H2C2"/>
    <property type="match status" value="1"/>
</dbReference>
<dbReference type="CDD" id="cd01647">
    <property type="entry name" value="RT_LTR"/>
    <property type="match status" value="1"/>
</dbReference>
<dbReference type="InterPro" id="IPR012337">
    <property type="entry name" value="RNaseH-like_sf"/>
</dbReference>
<protein>
    <recommendedName>
        <fullName evidence="1">RNA-directed DNA polymerase</fullName>
        <ecNumber evidence="1">2.7.7.49</ecNumber>
    </recommendedName>
</protein>
<keyword evidence="6" id="KW-0378">Hydrolase</keyword>
<feature type="region of interest" description="Disordered" evidence="8">
    <location>
        <begin position="266"/>
        <end position="302"/>
    </location>
</feature>
<sequence length="1293" mass="148414">MANFLPPPEKLDLDGDNATVALRWERWKRSFNLYLEATGITGEEKKRATLLLLGGSGLQEIVYNLPEAYIEVSENVEVFKTVIKKLDEYFIPKQNKIYERHVFRQIKQEEGDKFEKFVVRLRCQAAKCKFTKSEEHLIDQIVEKCSSPDLRKKILTLGDDATLDKVISEANTMEIVGQQLEGYGNKTVSNDVNAIGKQLFKSKKDVNSKGNFYKPGEGANKSGTSNCRRCGYSAHTLPNQECPAKRRKCHSCDKVGHFSAMCRTRPQKRRLEGKEEQSKYKRNKSSDDVNSVRVTEKSSEEEDTHYVFNMNDDDTILCEMGGVNVDLLIDSGCKLNLITDKTWEMLKQNKVEVSNQRKGTEKHLYSYGCKTPLEVKGTFETTIKVNNHLEHATVFVINSGTRDLLGKETATRLGVLKLGIGVNAVMKTHKPFPKFKDVLIEIPIDEKCKPVSQPYRRIPIPIEKKVEQKIEELLESDIIEEVKGPSSWISPVVPILKDENDIRLCVDMRRANAAILRENHPLPCMDNLLPKIKKAQYFSKLDIKNAFHQVEIHPDSRHLTTFITSKGLYRYKRLMFGITCAPELFQKILEEMLSGLEGVMNFIDDILVYGENEGQHDERLSKVLKVLKENNVLLNEAKCVYKVQKINFLGHELTLDGAKPLGKYIKSIAEFRAPKTIEELQSFLGLVNYINKWLPNLATMTEPLKKLLRQKQGKKTNIGDLWKEEQRKAFQELKQALSSIDTLGYYDPDDYTQVIADASPVGLGAVLIQSDSKGPRIIAYGNRTLSELERKYSQTEKEALALVWAVEHFNIFLFGKKFDLVTDHKPLEFLFGPKSRPYARVERWVLRLQAYRFDIKYKPGKVNIADPLSRLCQYRNAPIGKIDDYVHQIVEQACPCAIPLHIIMKSSEKDSEIKNVKRGIYSNDWDETVKGYKVFESELGFYDKILLRGSRIVIPKELRKDVLNAAHEGHPGIVAMKSRLRTKVWWPRIDKDAENIVKQCKGCTLVGMPGPPAPMKRRELPVAPWMDVAMDLLGPLPTNDYLLVVVDYYSRYKEIKFTKSTTSSQIIKLLKEIFSRLGYPTSMTVDNGRQFVSEEFKEYCRQCNIRLFNTIPYWPQANGEVERQNRDILKRLKISHINKTDLKESVWEYLMMYNSTPHSVTGKSPAELFFGRQNRDKIPSLLQNDNRMEDSEVRDRDSIQKEKGKEYGDRKRRAEDSTVIEGDKVYIKDMEKGNKLAANFKPTPHIVEQANGADIVVRNEETGQKLRRNVIHLKKIEGEWKVQNEDGNEKQSD</sequence>
<evidence type="ECO:0000256" key="1">
    <source>
        <dbReference type="ARBA" id="ARBA00012493"/>
    </source>
</evidence>
<accession>A0ABR3ILL3</accession>
<feature type="region of interest" description="Disordered" evidence="8">
    <location>
        <begin position="1179"/>
        <end position="1215"/>
    </location>
</feature>
<evidence type="ECO:0000256" key="4">
    <source>
        <dbReference type="ARBA" id="ARBA00022722"/>
    </source>
</evidence>
<dbReference type="Pfam" id="PF00078">
    <property type="entry name" value="RVT_1"/>
    <property type="match status" value="1"/>
</dbReference>
<name>A0ABR3ILL3_LOXSC</name>
<proteinExistence type="predicted"/>
<evidence type="ECO:0000256" key="7">
    <source>
        <dbReference type="ARBA" id="ARBA00022918"/>
    </source>
</evidence>
<dbReference type="EC" id="2.7.7.49" evidence="1"/>
<feature type="compositionally biased region" description="Basic and acidic residues" evidence="8">
    <location>
        <begin position="269"/>
        <end position="287"/>
    </location>
</feature>
<dbReference type="InterPro" id="IPR043128">
    <property type="entry name" value="Rev_trsase/Diguanyl_cyclase"/>
</dbReference>
<keyword evidence="7" id="KW-0695">RNA-directed DNA polymerase</keyword>
<dbReference type="Gene3D" id="3.30.70.270">
    <property type="match status" value="2"/>
</dbReference>
<dbReference type="Pfam" id="PF00665">
    <property type="entry name" value="rve"/>
    <property type="match status" value="1"/>
</dbReference>
<dbReference type="PANTHER" id="PTHR37984:SF11">
    <property type="entry name" value="INTEGRASE CATALYTIC DOMAIN-CONTAINING PROTEIN"/>
    <property type="match status" value="1"/>
</dbReference>
<dbReference type="SUPFAM" id="SSF53098">
    <property type="entry name" value="Ribonuclease H-like"/>
    <property type="match status" value="1"/>
</dbReference>
<dbReference type="InterPro" id="IPR043502">
    <property type="entry name" value="DNA/RNA_pol_sf"/>
</dbReference>